<evidence type="ECO:0000313" key="1">
    <source>
        <dbReference type="EMBL" id="MEE3716010.1"/>
    </source>
</evidence>
<dbReference type="Proteomes" id="UP001333818">
    <property type="component" value="Unassembled WGS sequence"/>
</dbReference>
<proteinExistence type="predicted"/>
<gene>
    <name evidence="1" type="ORF">V2H45_04525</name>
</gene>
<evidence type="ECO:0000313" key="2">
    <source>
        <dbReference type="Proteomes" id="UP001333818"/>
    </source>
</evidence>
<name>A0AAW9PYE6_9CYAN</name>
<dbReference type="RefSeq" id="WP_330482434.1">
    <property type="nucleotide sequence ID" value="NZ_JAZBJZ010000011.1"/>
</dbReference>
<dbReference type="EMBL" id="JAZBJZ010000011">
    <property type="protein sequence ID" value="MEE3716010.1"/>
    <property type="molecule type" value="Genomic_DNA"/>
</dbReference>
<keyword evidence="2" id="KW-1185">Reference proteome</keyword>
<sequence length="129" mass="14189">MIDDFNLAFSVDVLAASLSLDRGDTDALLTQLAQKLKGALPRNTQVQRSWFGLGSIQTVTLCFDDYHYQVSREPYGALSNRAIKVVRGVKIKTTELTSADWNRQVAEALARLAAQSTEVRDGLNQFIGG</sequence>
<dbReference type="AlphaFoldDB" id="A0AAW9PYE6"/>
<comment type="caution">
    <text evidence="1">The sequence shown here is derived from an EMBL/GenBank/DDBJ whole genome shotgun (WGS) entry which is preliminary data.</text>
</comment>
<accession>A0AAW9PYE6</accession>
<reference evidence="1" key="1">
    <citation type="submission" date="2024-01" db="EMBL/GenBank/DDBJ databases">
        <title>Bank of Algae and Cyanobacteria of the Azores (BACA) strain genomes.</title>
        <authorList>
            <person name="Luz R."/>
            <person name="Cordeiro R."/>
            <person name="Fonseca A."/>
            <person name="Goncalves V."/>
        </authorList>
    </citation>
    <scope>NUCLEOTIDE SEQUENCE</scope>
    <source>
        <strain evidence="1">BACA0141</strain>
    </source>
</reference>
<organism evidence="1 2">
    <name type="scientific">Tumidithrix elongata BACA0141</name>
    <dbReference type="NCBI Taxonomy" id="2716417"/>
    <lineage>
        <taxon>Bacteria</taxon>
        <taxon>Bacillati</taxon>
        <taxon>Cyanobacteriota</taxon>
        <taxon>Cyanophyceae</taxon>
        <taxon>Pseudanabaenales</taxon>
        <taxon>Pseudanabaenaceae</taxon>
        <taxon>Tumidithrix</taxon>
        <taxon>Tumidithrix elongata</taxon>
    </lineage>
</organism>
<protein>
    <submittedName>
        <fullName evidence="1">Uncharacterized protein</fullName>
    </submittedName>
</protein>